<keyword evidence="2" id="KW-1185">Reference proteome</keyword>
<protein>
    <submittedName>
        <fullName evidence="1">Uncharacterized protein</fullName>
    </submittedName>
</protein>
<organism evidence="1 2">
    <name type="scientific">Zoarces viviparus</name>
    <name type="common">Viviparous eelpout</name>
    <name type="synonym">Blennius viviparus</name>
    <dbReference type="NCBI Taxonomy" id="48416"/>
    <lineage>
        <taxon>Eukaryota</taxon>
        <taxon>Metazoa</taxon>
        <taxon>Chordata</taxon>
        <taxon>Craniata</taxon>
        <taxon>Vertebrata</taxon>
        <taxon>Euteleostomi</taxon>
        <taxon>Actinopterygii</taxon>
        <taxon>Neopterygii</taxon>
        <taxon>Teleostei</taxon>
        <taxon>Neoteleostei</taxon>
        <taxon>Acanthomorphata</taxon>
        <taxon>Eupercaria</taxon>
        <taxon>Perciformes</taxon>
        <taxon>Cottioidei</taxon>
        <taxon>Zoarcales</taxon>
        <taxon>Zoarcidae</taxon>
        <taxon>Zoarcinae</taxon>
        <taxon>Zoarces</taxon>
    </lineage>
</organism>
<reference evidence="1 2" key="1">
    <citation type="journal article" date="2024" name="Genome Biol. Evol.">
        <title>Chromosome-level genome assembly of the viviparous eelpout Zoarces viviparus.</title>
        <authorList>
            <person name="Fuhrmann N."/>
            <person name="Brasseur M.V."/>
            <person name="Bakowski C.E."/>
            <person name="Podsiadlowski L."/>
            <person name="Prost S."/>
            <person name="Krehenwinkel H."/>
            <person name="Mayer C."/>
        </authorList>
    </citation>
    <scope>NUCLEOTIDE SEQUENCE [LARGE SCALE GENOMIC DNA]</scope>
    <source>
        <strain evidence="1">NO-MEL_2022_Ind0_liver</strain>
    </source>
</reference>
<dbReference type="AlphaFoldDB" id="A0AAW1EUH0"/>
<sequence>MWSRKVRQQHKPELLSEVGSEVLGQLVVVLQTGQQEATALEQHNRLKGLLLQVRQNQRHRLLGNGKGDSGVFMTSRAFYCL</sequence>
<accession>A0AAW1EUH0</accession>
<evidence type="ECO:0000313" key="1">
    <source>
        <dbReference type="EMBL" id="KAK9525872.1"/>
    </source>
</evidence>
<comment type="caution">
    <text evidence="1">The sequence shown here is derived from an EMBL/GenBank/DDBJ whole genome shotgun (WGS) entry which is preliminary data.</text>
</comment>
<dbReference type="Proteomes" id="UP001488805">
    <property type="component" value="Unassembled WGS sequence"/>
</dbReference>
<dbReference type="EMBL" id="JBCEZU010000134">
    <property type="protein sequence ID" value="KAK9525872.1"/>
    <property type="molecule type" value="Genomic_DNA"/>
</dbReference>
<proteinExistence type="predicted"/>
<gene>
    <name evidence="1" type="ORF">VZT92_016545</name>
</gene>
<name>A0AAW1EUH0_ZOAVI</name>
<evidence type="ECO:0000313" key="2">
    <source>
        <dbReference type="Proteomes" id="UP001488805"/>
    </source>
</evidence>